<dbReference type="SUPFAM" id="SSF48403">
    <property type="entry name" value="Ankyrin repeat"/>
    <property type="match status" value="1"/>
</dbReference>
<dbReference type="InterPro" id="IPR036770">
    <property type="entry name" value="Ankyrin_rpt-contain_sf"/>
</dbReference>
<dbReference type="PANTHER" id="PTHR24171">
    <property type="entry name" value="ANKYRIN REPEAT DOMAIN-CONTAINING PROTEIN 39-RELATED"/>
    <property type="match status" value="1"/>
</dbReference>
<reference evidence="4 5" key="1">
    <citation type="submission" date="2024-07" db="EMBL/GenBank/DDBJ databases">
        <title>Section-level genome sequencing and comparative genomics of Aspergillus sections Usti and Cavernicolus.</title>
        <authorList>
            <consortium name="Lawrence Berkeley National Laboratory"/>
            <person name="Nybo J.L."/>
            <person name="Vesth T.C."/>
            <person name="Theobald S."/>
            <person name="Frisvad J.C."/>
            <person name="Larsen T.O."/>
            <person name="Kjaerboelling I."/>
            <person name="Rothschild-Mancinelli K."/>
            <person name="Lyhne E.K."/>
            <person name="Kogle M.E."/>
            <person name="Barry K."/>
            <person name="Clum A."/>
            <person name="Na H."/>
            <person name="Ledsgaard L."/>
            <person name="Lin J."/>
            <person name="Lipzen A."/>
            <person name="Kuo A."/>
            <person name="Riley R."/>
            <person name="Mondo S."/>
            <person name="Labutti K."/>
            <person name="Haridas S."/>
            <person name="Pangalinan J."/>
            <person name="Salamov A.A."/>
            <person name="Simmons B.A."/>
            <person name="Magnuson J.K."/>
            <person name="Chen J."/>
            <person name="Drula E."/>
            <person name="Henrissat B."/>
            <person name="Wiebenga A."/>
            <person name="Lubbers R.J."/>
            <person name="Gomes A.C."/>
            <person name="Makela M.R."/>
            <person name="Stajich J."/>
            <person name="Grigoriev I.V."/>
            <person name="Mortensen U.H."/>
            <person name="De Vries R.P."/>
            <person name="Baker S.E."/>
            <person name="Andersen M.R."/>
        </authorList>
    </citation>
    <scope>NUCLEOTIDE SEQUENCE [LARGE SCALE GENOMIC DNA]</scope>
    <source>
        <strain evidence="4 5">CBS 123904</strain>
    </source>
</reference>
<evidence type="ECO:0000313" key="4">
    <source>
        <dbReference type="EMBL" id="KAL2853309.1"/>
    </source>
</evidence>
<organism evidence="4 5">
    <name type="scientific">Aspergillus pseudoustus</name>
    <dbReference type="NCBI Taxonomy" id="1810923"/>
    <lineage>
        <taxon>Eukaryota</taxon>
        <taxon>Fungi</taxon>
        <taxon>Dikarya</taxon>
        <taxon>Ascomycota</taxon>
        <taxon>Pezizomycotina</taxon>
        <taxon>Eurotiomycetes</taxon>
        <taxon>Eurotiomycetidae</taxon>
        <taxon>Eurotiales</taxon>
        <taxon>Aspergillaceae</taxon>
        <taxon>Aspergillus</taxon>
        <taxon>Aspergillus subgen. Nidulantes</taxon>
    </lineage>
</organism>
<evidence type="ECO:0000256" key="1">
    <source>
        <dbReference type="ARBA" id="ARBA00022737"/>
    </source>
</evidence>
<evidence type="ECO:0000256" key="2">
    <source>
        <dbReference type="ARBA" id="ARBA00023043"/>
    </source>
</evidence>
<dbReference type="InterPro" id="IPR002110">
    <property type="entry name" value="Ankyrin_rpt"/>
</dbReference>
<dbReference type="EMBL" id="JBFXLU010000021">
    <property type="protein sequence ID" value="KAL2853309.1"/>
    <property type="molecule type" value="Genomic_DNA"/>
</dbReference>
<feature type="repeat" description="ANK" evidence="3">
    <location>
        <begin position="57"/>
        <end position="89"/>
    </location>
</feature>
<dbReference type="SMART" id="SM00248">
    <property type="entry name" value="ANK"/>
    <property type="match status" value="4"/>
</dbReference>
<feature type="repeat" description="ANK" evidence="3">
    <location>
        <begin position="24"/>
        <end position="56"/>
    </location>
</feature>
<dbReference type="Pfam" id="PF12796">
    <property type="entry name" value="Ank_2"/>
    <property type="match status" value="2"/>
</dbReference>
<feature type="repeat" description="ANK" evidence="3">
    <location>
        <begin position="124"/>
        <end position="156"/>
    </location>
</feature>
<dbReference type="PROSITE" id="PS50088">
    <property type="entry name" value="ANK_REPEAT"/>
    <property type="match status" value="3"/>
</dbReference>
<evidence type="ECO:0000256" key="3">
    <source>
        <dbReference type="PROSITE-ProRule" id="PRU00023"/>
    </source>
</evidence>
<keyword evidence="1" id="KW-0677">Repeat</keyword>
<accession>A0ABR4KM06</accession>
<dbReference type="PROSITE" id="PS50297">
    <property type="entry name" value="ANK_REP_REGION"/>
    <property type="match status" value="2"/>
</dbReference>
<dbReference type="Proteomes" id="UP001610446">
    <property type="component" value="Unassembled WGS sequence"/>
</dbReference>
<comment type="caution">
    <text evidence="4">The sequence shown here is derived from an EMBL/GenBank/DDBJ whole genome shotgun (WGS) entry which is preliminary data.</text>
</comment>
<gene>
    <name evidence="4" type="ORF">BJY01DRAFT_244275</name>
</gene>
<keyword evidence="5" id="KW-1185">Reference proteome</keyword>
<sequence>MPESAEIVKMLVDRGASVDPVSHTRVTPLSMAASVGDEALVQLFLAKNATANISDHSGHTPLFLAAWWGHGPVVRLLLDNGAHLNPPGTGPKHLDQCTAAGKDHAEIFREALEEEGNPDHFNINGRTPLHMASAGGHVSVARLLLDAGAKPDTRDRYGRTPLFNAVCGGHFTMVQLLLGLHDVDRHRADIWGITPAIEAKKRDLCELRSLLCEAGPALEPQVAHSSKKPKTPSFCDICLVYFEGNEESYVCGGFSLCRSALQS</sequence>
<evidence type="ECO:0000313" key="5">
    <source>
        <dbReference type="Proteomes" id="UP001610446"/>
    </source>
</evidence>
<protein>
    <submittedName>
        <fullName evidence="4">Ankyrin repeat-containing domain protein</fullName>
    </submittedName>
</protein>
<keyword evidence="2 3" id="KW-0040">ANK repeat</keyword>
<dbReference type="Gene3D" id="1.25.40.20">
    <property type="entry name" value="Ankyrin repeat-containing domain"/>
    <property type="match status" value="2"/>
</dbReference>
<proteinExistence type="predicted"/>
<name>A0ABR4KM06_9EURO</name>